<evidence type="ECO:0000313" key="1">
    <source>
        <dbReference type="EMBL" id="GBN67426.1"/>
    </source>
</evidence>
<keyword evidence="2" id="KW-1185">Reference proteome</keyword>
<name>A0A4Y2QW12_ARAVE</name>
<protein>
    <recommendedName>
        <fullName evidence="3">Histone-lysine N-methyltransferase SETMAR</fullName>
    </recommendedName>
</protein>
<feature type="non-terminal residue" evidence="1">
    <location>
        <position position="1"/>
    </location>
</feature>
<organism evidence="1 2">
    <name type="scientific">Araneus ventricosus</name>
    <name type="common">Orbweaver spider</name>
    <name type="synonym">Epeira ventricosa</name>
    <dbReference type="NCBI Taxonomy" id="182803"/>
    <lineage>
        <taxon>Eukaryota</taxon>
        <taxon>Metazoa</taxon>
        <taxon>Ecdysozoa</taxon>
        <taxon>Arthropoda</taxon>
        <taxon>Chelicerata</taxon>
        <taxon>Arachnida</taxon>
        <taxon>Araneae</taxon>
        <taxon>Araneomorphae</taxon>
        <taxon>Entelegynae</taxon>
        <taxon>Araneoidea</taxon>
        <taxon>Araneidae</taxon>
        <taxon>Araneus</taxon>
    </lineage>
</organism>
<evidence type="ECO:0008006" key="3">
    <source>
        <dbReference type="Google" id="ProtNLM"/>
    </source>
</evidence>
<accession>A0A4Y2QW12</accession>
<dbReference type="OrthoDB" id="616263at2759"/>
<dbReference type="EMBL" id="BGPR01014960">
    <property type="protein sequence ID" value="GBN67426.1"/>
    <property type="molecule type" value="Genomic_DNA"/>
</dbReference>
<gene>
    <name evidence="1" type="ORF">AVEN_118208-2_1</name>
</gene>
<dbReference type="Proteomes" id="UP000499080">
    <property type="component" value="Unassembled WGS sequence"/>
</dbReference>
<dbReference type="GO" id="GO:0003676">
    <property type="term" value="F:nucleic acid binding"/>
    <property type="evidence" value="ECO:0007669"/>
    <property type="project" value="InterPro"/>
</dbReference>
<dbReference type="AlphaFoldDB" id="A0A4Y2QW12"/>
<evidence type="ECO:0000313" key="2">
    <source>
        <dbReference type="Proteomes" id="UP000499080"/>
    </source>
</evidence>
<comment type="caution">
    <text evidence="1">The sequence shown here is derived from an EMBL/GenBank/DDBJ whole genome shotgun (WGS) entry which is preliminary data.</text>
</comment>
<proteinExistence type="predicted"/>
<sequence length="150" mass="17623">RAISKLKIQRVYVISPKCKQRNQHRKSLSITTVSFEPTLKDKRQLYEQIHDKWILKHDNARPHVANLVKTYLERFNVKSYPTPGMHQTLPLPIITCSDRWRTACLSSNSILMKMPKKNVDSWLASKDVSFFRCGIQMLSERWVKVVARDK</sequence>
<dbReference type="InterPro" id="IPR036397">
    <property type="entry name" value="RNaseH_sf"/>
</dbReference>
<reference evidence="1 2" key="1">
    <citation type="journal article" date="2019" name="Sci. Rep.">
        <title>Orb-weaving spider Araneus ventricosus genome elucidates the spidroin gene catalogue.</title>
        <authorList>
            <person name="Kono N."/>
            <person name="Nakamura H."/>
            <person name="Ohtoshi R."/>
            <person name="Moran D.A.P."/>
            <person name="Shinohara A."/>
            <person name="Yoshida Y."/>
            <person name="Fujiwara M."/>
            <person name="Mori M."/>
            <person name="Tomita M."/>
            <person name="Arakawa K."/>
        </authorList>
    </citation>
    <scope>NUCLEOTIDE SEQUENCE [LARGE SCALE GENOMIC DNA]</scope>
</reference>
<dbReference type="Gene3D" id="3.30.420.10">
    <property type="entry name" value="Ribonuclease H-like superfamily/Ribonuclease H"/>
    <property type="match status" value="1"/>
</dbReference>